<protein>
    <recommendedName>
        <fullName evidence="3">SpoVT-AbrB domain-containing protein</fullName>
    </recommendedName>
</protein>
<comment type="caution">
    <text evidence="1">The sequence shown here is derived from an EMBL/GenBank/DDBJ whole genome shotgun (WGS) entry which is preliminary data.</text>
</comment>
<dbReference type="InterPro" id="IPR037914">
    <property type="entry name" value="SpoVT-AbrB_sf"/>
</dbReference>
<dbReference type="Proteomes" id="UP000051586">
    <property type="component" value="Unassembled WGS sequence"/>
</dbReference>
<reference evidence="1 2" key="1">
    <citation type="journal article" date="2015" name="Genome Announc.">
        <title>Expanding the biotechnology potential of lactobacilli through comparative genomics of 213 strains and associated genera.</title>
        <authorList>
            <person name="Sun Z."/>
            <person name="Harris H.M."/>
            <person name="McCann A."/>
            <person name="Guo C."/>
            <person name="Argimon S."/>
            <person name="Zhang W."/>
            <person name="Yang X."/>
            <person name="Jeffery I.B."/>
            <person name="Cooney J.C."/>
            <person name="Kagawa T.F."/>
            <person name="Liu W."/>
            <person name="Song Y."/>
            <person name="Salvetti E."/>
            <person name="Wrobel A."/>
            <person name="Rasinkangas P."/>
            <person name="Parkhill J."/>
            <person name="Rea M.C."/>
            <person name="O'Sullivan O."/>
            <person name="Ritari J."/>
            <person name="Douillard F.P."/>
            <person name="Paul Ross R."/>
            <person name="Yang R."/>
            <person name="Briner A.E."/>
            <person name="Felis G.E."/>
            <person name="de Vos W.M."/>
            <person name="Barrangou R."/>
            <person name="Klaenhammer T.R."/>
            <person name="Caufield P.W."/>
            <person name="Cui Y."/>
            <person name="Zhang H."/>
            <person name="O'Toole P.W."/>
        </authorList>
    </citation>
    <scope>NUCLEOTIDE SEQUENCE [LARGE SCALE GENOMIC DNA]</scope>
    <source>
        <strain evidence="1 2">DSM 22689</strain>
    </source>
</reference>
<dbReference type="EMBL" id="AYZI01000003">
    <property type="protein sequence ID" value="KRM91885.1"/>
    <property type="molecule type" value="Genomic_DNA"/>
</dbReference>
<evidence type="ECO:0000313" key="2">
    <source>
        <dbReference type="Proteomes" id="UP000051586"/>
    </source>
</evidence>
<gene>
    <name evidence="1" type="ORF">FC87_GL000710</name>
</gene>
<proteinExistence type="predicted"/>
<dbReference type="PATRIC" id="fig|1423745.4.peg.751"/>
<dbReference type="AlphaFoldDB" id="A0A0R2CJR6"/>
<sequence>MVVKTRKVGNSMTITIPNNIHIKSGEQFEASLDSNGNLIFKKVSNLTNNEINNINDFTQRFKPLMEKLKDK</sequence>
<evidence type="ECO:0008006" key="3">
    <source>
        <dbReference type="Google" id="ProtNLM"/>
    </source>
</evidence>
<organism evidence="1 2">
    <name type="scientific">Fructilactobacillus florum DSM 22689 = JCM 16035</name>
    <dbReference type="NCBI Taxonomy" id="1423745"/>
    <lineage>
        <taxon>Bacteria</taxon>
        <taxon>Bacillati</taxon>
        <taxon>Bacillota</taxon>
        <taxon>Bacilli</taxon>
        <taxon>Lactobacillales</taxon>
        <taxon>Lactobacillaceae</taxon>
        <taxon>Fructilactobacillus</taxon>
    </lineage>
</organism>
<name>A0A0R2CJR6_9LACO</name>
<dbReference type="RefSeq" id="WP_056961553.1">
    <property type="nucleotide sequence ID" value="NZ_AYZI01000003.1"/>
</dbReference>
<dbReference type="STRING" id="1423745.GCA_001311215_01796"/>
<dbReference type="SUPFAM" id="SSF89447">
    <property type="entry name" value="AbrB/MazE/MraZ-like"/>
    <property type="match status" value="1"/>
</dbReference>
<accession>A0A0R2CJR6</accession>
<evidence type="ECO:0000313" key="1">
    <source>
        <dbReference type="EMBL" id="KRM91885.1"/>
    </source>
</evidence>